<dbReference type="GO" id="GO:0006334">
    <property type="term" value="P:nucleosome assembly"/>
    <property type="evidence" value="ECO:0007669"/>
    <property type="project" value="InterPro"/>
</dbReference>
<accession>A0AAV1FP15</accession>
<dbReference type="GO" id="GO:0003677">
    <property type="term" value="F:DNA binding"/>
    <property type="evidence" value="ECO:0007669"/>
    <property type="project" value="InterPro"/>
</dbReference>
<feature type="region of interest" description="Disordered" evidence="1">
    <location>
        <begin position="184"/>
        <end position="313"/>
    </location>
</feature>
<evidence type="ECO:0000259" key="2">
    <source>
        <dbReference type="PROSITE" id="PS51504"/>
    </source>
</evidence>
<dbReference type="InterPro" id="IPR005818">
    <property type="entry name" value="Histone_H1/H5_H15"/>
</dbReference>
<evidence type="ECO:0000313" key="3">
    <source>
        <dbReference type="EMBL" id="CAJ1063187.1"/>
    </source>
</evidence>
<sequence length="313" mass="34609">MRVREDTEGLRVRRGTCPLCPRSSPARSSSFSDDFSLKLPQRKHRVCRQPSLHSPSTVLTCFISPASLLHTCNIQTLSARLTHLFTSSLQRRQSKMAEEVQPKVTKKKSSTPQKRSGLQLWKCVIAAVKLSQSRKGTSSVAIKKHLKKDGVDVEKNNSRINTTIKRLVTKGDLIQVTGVGASGSYKIPKKEQAPKKPKVSRTTKVKKTNLKKKPSAKKTETKKTRVKKTGVKKTGAKKTGPKKTGPKKPRVKKAGAKKTGTKKTAAKKTSVKKTTTKKTTKTTTKKTRKSVPTKKTQTKRPGVRRGTPKKAQK</sequence>
<proteinExistence type="predicted"/>
<dbReference type="Pfam" id="PF00538">
    <property type="entry name" value="Linker_histone"/>
    <property type="match status" value="1"/>
</dbReference>
<evidence type="ECO:0000313" key="4">
    <source>
        <dbReference type="Proteomes" id="UP001178508"/>
    </source>
</evidence>
<feature type="domain" description="H15" evidence="2">
    <location>
        <begin position="107"/>
        <end position="189"/>
    </location>
</feature>
<dbReference type="EMBL" id="OY660872">
    <property type="protein sequence ID" value="CAJ1063187.1"/>
    <property type="molecule type" value="Genomic_DNA"/>
</dbReference>
<reference evidence="3" key="1">
    <citation type="submission" date="2023-08" db="EMBL/GenBank/DDBJ databases">
        <authorList>
            <person name="Alioto T."/>
            <person name="Alioto T."/>
            <person name="Gomez Garrido J."/>
        </authorList>
    </citation>
    <scope>NUCLEOTIDE SEQUENCE</scope>
</reference>
<dbReference type="SUPFAM" id="SSF46785">
    <property type="entry name" value="Winged helix' DNA-binding domain"/>
    <property type="match status" value="1"/>
</dbReference>
<dbReference type="Proteomes" id="UP001178508">
    <property type="component" value="Chromosome 9"/>
</dbReference>
<protein>
    <submittedName>
        <fullName evidence="3">Histone H1-like</fullName>
    </submittedName>
</protein>
<dbReference type="PROSITE" id="PS51504">
    <property type="entry name" value="H15"/>
    <property type="match status" value="1"/>
</dbReference>
<dbReference type="SMART" id="SM00526">
    <property type="entry name" value="H15"/>
    <property type="match status" value="1"/>
</dbReference>
<evidence type="ECO:0000256" key="1">
    <source>
        <dbReference type="SAM" id="MobiDB-lite"/>
    </source>
</evidence>
<keyword evidence="4" id="KW-1185">Reference proteome</keyword>
<name>A0AAV1FP15_XYRNO</name>
<dbReference type="Gene3D" id="1.10.10.10">
    <property type="entry name" value="Winged helix-like DNA-binding domain superfamily/Winged helix DNA-binding domain"/>
    <property type="match status" value="1"/>
</dbReference>
<feature type="compositionally biased region" description="Basic residues" evidence="1">
    <location>
        <begin position="224"/>
        <end position="313"/>
    </location>
</feature>
<dbReference type="CDD" id="cd00073">
    <property type="entry name" value="H15"/>
    <property type="match status" value="1"/>
</dbReference>
<dbReference type="AlphaFoldDB" id="A0AAV1FP15"/>
<dbReference type="InterPro" id="IPR036390">
    <property type="entry name" value="WH_DNA-bd_sf"/>
</dbReference>
<organism evidence="3 4">
    <name type="scientific">Xyrichtys novacula</name>
    <name type="common">Pearly razorfish</name>
    <name type="synonym">Hemipteronotus novacula</name>
    <dbReference type="NCBI Taxonomy" id="13765"/>
    <lineage>
        <taxon>Eukaryota</taxon>
        <taxon>Metazoa</taxon>
        <taxon>Chordata</taxon>
        <taxon>Craniata</taxon>
        <taxon>Vertebrata</taxon>
        <taxon>Euteleostomi</taxon>
        <taxon>Actinopterygii</taxon>
        <taxon>Neopterygii</taxon>
        <taxon>Teleostei</taxon>
        <taxon>Neoteleostei</taxon>
        <taxon>Acanthomorphata</taxon>
        <taxon>Eupercaria</taxon>
        <taxon>Labriformes</taxon>
        <taxon>Labridae</taxon>
        <taxon>Xyrichtys</taxon>
    </lineage>
</organism>
<feature type="compositionally biased region" description="Basic residues" evidence="1">
    <location>
        <begin position="195"/>
        <end position="216"/>
    </location>
</feature>
<dbReference type="InterPro" id="IPR036388">
    <property type="entry name" value="WH-like_DNA-bd_sf"/>
</dbReference>
<gene>
    <name evidence="3" type="ORF">XNOV1_A016477</name>
</gene>
<dbReference type="GO" id="GO:0000786">
    <property type="term" value="C:nucleosome"/>
    <property type="evidence" value="ECO:0007669"/>
    <property type="project" value="InterPro"/>
</dbReference>